<gene>
    <name evidence="2" type="ORF">CWM85_19605</name>
</gene>
<dbReference type="GO" id="GO:0016853">
    <property type="term" value="F:isomerase activity"/>
    <property type="evidence" value="ECO:0007669"/>
    <property type="project" value="UniProtKB-KW"/>
</dbReference>
<dbReference type="AlphaFoldDB" id="A0A2J4Z3X8"/>
<evidence type="ECO:0000256" key="1">
    <source>
        <dbReference type="SAM" id="MobiDB-lite"/>
    </source>
</evidence>
<evidence type="ECO:0000313" key="2">
    <source>
        <dbReference type="EMBL" id="PLM57711.1"/>
    </source>
</evidence>
<proteinExistence type="predicted"/>
<keyword evidence="2" id="KW-0413">Isomerase</keyword>
<dbReference type="Proteomes" id="UP000234661">
    <property type="component" value="Unassembled WGS sequence"/>
</dbReference>
<feature type="non-terminal residue" evidence="2">
    <location>
        <position position="1"/>
    </location>
</feature>
<accession>A0A2J4Z3X8</accession>
<feature type="region of interest" description="Disordered" evidence="1">
    <location>
        <begin position="1"/>
        <end position="25"/>
    </location>
</feature>
<organism evidence="2 3">
    <name type="scientific">Klebsiella michiganensis</name>
    <dbReference type="NCBI Taxonomy" id="1134687"/>
    <lineage>
        <taxon>Bacteria</taxon>
        <taxon>Pseudomonadati</taxon>
        <taxon>Pseudomonadota</taxon>
        <taxon>Gammaproteobacteria</taxon>
        <taxon>Enterobacterales</taxon>
        <taxon>Enterobacteriaceae</taxon>
        <taxon>Klebsiella/Raoultella group</taxon>
        <taxon>Klebsiella</taxon>
    </lineage>
</organism>
<protein>
    <submittedName>
        <fullName evidence="2">Bifunctional protein-disulfide isomerase/oxidoreductase DsbC</fullName>
    </submittedName>
</protein>
<name>A0A2J4Z3X8_9ENTR</name>
<sequence>LMPGYRDPKDLKALLDEHQKQTSGN</sequence>
<reference evidence="2 3" key="1">
    <citation type="submission" date="2017-11" db="EMBL/GenBank/DDBJ databases">
        <authorList>
            <person name="Han C.G."/>
        </authorList>
    </citation>
    <scope>NUCLEOTIDE SEQUENCE [LARGE SCALE GENOMIC DNA]</scope>
    <source>
        <strain evidence="2 3">A2</strain>
    </source>
</reference>
<dbReference type="EMBL" id="PIET01000649">
    <property type="protein sequence ID" value="PLM57711.1"/>
    <property type="molecule type" value="Genomic_DNA"/>
</dbReference>
<reference evidence="2 3" key="2">
    <citation type="submission" date="2018-01" db="EMBL/GenBank/DDBJ databases">
        <title>Genomic study of Klebsiella pneumoniae.</title>
        <authorList>
            <person name="Yang Y."/>
            <person name="Bicalho R."/>
        </authorList>
    </citation>
    <scope>NUCLEOTIDE SEQUENCE [LARGE SCALE GENOMIC DNA]</scope>
    <source>
        <strain evidence="2 3">A2</strain>
    </source>
</reference>
<comment type="caution">
    <text evidence="2">The sequence shown here is derived from an EMBL/GenBank/DDBJ whole genome shotgun (WGS) entry which is preliminary data.</text>
</comment>
<evidence type="ECO:0000313" key="3">
    <source>
        <dbReference type="Proteomes" id="UP000234661"/>
    </source>
</evidence>